<organism evidence="2 3">
    <name type="scientific">Anabaena subtropica FACHB-260</name>
    <dbReference type="NCBI Taxonomy" id="2692884"/>
    <lineage>
        <taxon>Bacteria</taxon>
        <taxon>Bacillati</taxon>
        <taxon>Cyanobacteriota</taxon>
        <taxon>Cyanophyceae</taxon>
        <taxon>Nostocales</taxon>
        <taxon>Nostocaceae</taxon>
        <taxon>Anabaena</taxon>
    </lineage>
</organism>
<dbReference type="InterPro" id="IPR001387">
    <property type="entry name" value="Cro/C1-type_HTH"/>
</dbReference>
<comment type="caution">
    <text evidence="2">The sequence shown here is derived from an EMBL/GenBank/DDBJ whole genome shotgun (WGS) entry which is preliminary data.</text>
</comment>
<dbReference type="Proteomes" id="UP000607281">
    <property type="component" value="Unassembled WGS sequence"/>
</dbReference>
<dbReference type="InterPro" id="IPR010982">
    <property type="entry name" value="Lambda_DNA-bd_dom_sf"/>
</dbReference>
<feature type="domain" description="HTH cro/C1-type" evidence="1">
    <location>
        <begin position="44"/>
        <end position="72"/>
    </location>
</feature>
<dbReference type="CDD" id="cd00093">
    <property type="entry name" value="HTH_XRE"/>
    <property type="match status" value="1"/>
</dbReference>
<dbReference type="EMBL" id="JACJRF010000001">
    <property type="protein sequence ID" value="MBD2342738.1"/>
    <property type="molecule type" value="Genomic_DNA"/>
</dbReference>
<sequence length="96" mass="11231">MYILSFSGQVILVKYGFKSPWFYNSIQKNNHQDVVKQEVLRNNLKQIRTRLGMSQQDLASLAGEVVPQLSLIVRVRIISNYLDKKKPEHLLKTFRI</sequence>
<name>A0ABR8CJW7_9NOST</name>
<accession>A0ABR8CJW7</accession>
<dbReference type="Gene3D" id="1.10.260.40">
    <property type="entry name" value="lambda repressor-like DNA-binding domains"/>
    <property type="match status" value="1"/>
</dbReference>
<evidence type="ECO:0000259" key="1">
    <source>
        <dbReference type="PROSITE" id="PS50943"/>
    </source>
</evidence>
<protein>
    <recommendedName>
        <fullName evidence="1">HTH cro/C1-type domain-containing protein</fullName>
    </recommendedName>
</protein>
<proteinExistence type="predicted"/>
<keyword evidence="3" id="KW-1185">Reference proteome</keyword>
<dbReference type="PROSITE" id="PS50943">
    <property type="entry name" value="HTH_CROC1"/>
    <property type="match status" value="1"/>
</dbReference>
<gene>
    <name evidence="2" type="ORF">H6G18_01065</name>
</gene>
<evidence type="ECO:0000313" key="3">
    <source>
        <dbReference type="Proteomes" id="UP000607281"/>
    </source>
</evidence>
<reference evidence="2 3" key="1">
    <citation type="journal article" date="2020" name="ISME J.">
        <title>Comparative genomics reveals insights into cyanobacterial evolution and habitat adaptation.</title>
        <authorList>
            <person name="Chen M.Y."/>
            <person name="Teng W.K."/>
            <person name="Zhao L."/>
            <person name="Hu C.X."/>
            <person name="Zhou Y.K."/>
            <person name="Han B.P."/>
            <person name="Song L.R."/>
            <person name="Shu W.S."/>
        </authorList>
    </citation>
    <scope>NUCLEOTIDE SEQUENCE [LARGE SCALE GENOMIC DNA]</scope>
    <source>
        <strain evidence="2 3">FACHB-260</strain>
    </source>
</reference>
<dbReference type="RefSeq" id="WP_206757206.1">
    <property type="nucleotide sequence ID" value="NZ_JACJRF010000001.1"/>
</dbReference>
<evidence type="ECO:0000313" key="2">
    <source>
        <dbReference type="EMBL" id="MBD2342738.1"/>
    </source>
</evidence>
<dbReference type="SUPFAM" id="SSF47413">
    <property type="entry name" value="lambda repressor-like DNA-binding domains"/>
    <property type="match status" value="1"/>
</dbReference>